<feature type="region of interest" description="Disordered" evidence="1">
    <location>
        <begin position="32"/>
        <end position="83"/>
    </location>
</feature>
<evidence type="ECO:0000313" key="3">
    <source>
        <dbReference type="Proteomes" id="UP001628179"/>
    </source>
</evidence>
<feature type="compositionally biased region" description="Basic and acidic residues" evidence="1">
    <location>
        <begin position="403"/>
        <end position="418"/>
    </location>
</feature>
<protein>
    <submittedName>
        <fullName evidence="2">Uncharacterized protein</fullName>
    </submittedName>
</protein>
<feature type="compositionally biased region" description="Low complexity" evidence="1">
    <location>
        <begin position="32"/>
        <end position="69"/>
    </location>
</feature>
<keyword evidence="3" id="KW-1185">Reference proteome</keyword>
<reference evidence="2 3" key="1">
    <citation type="submission" date="2024-09" db="EMBL/GenBank/DDBJ databases">
        <title>Itraconazole resistance in Madurella fahalii resulting from another homologue of gene encoding cytochrome P450 14-alpha sterol demethylase (CYP51).</title>
        <authorList>
            <person name="Yoshioka I."/>
            <person name="Fahal A.H."/>
            <person name="Kaneko S."/>
            <person name="Yaguchi T."/>
        </authorList>
    </citation>
    <scope>NUCLEOTIDE SEQUENCE [LARGE SCALE GENOMIC DNA]</scope>
    <source>
        <strain evidence="2 3">IFM 68171</strain>
    </source>
</reference>
<dbReference type="GeneID" id="98181701"/>
<comment type="caution">
    <text evidence="2">The sequence shown here is derived from an EMBL/GenBank/DDBJ whole genome shotgun (WGS) entry which is preliminary data.</text>
</comment>
<gene>
    <name evidence="2" type="ORF">MFIFM68171_10959</name>
</gene>
<accession>A0ABQ0GSP4</accession>
<dbReference type="Proteomes" id="UP001628179">
    <property type="component" value="Unassembled WGS sequence"/>
</dbReference>
<feature type="region of interest" description="Disordered" evidence="1">
    <location>
        <begin position="396"/>
        <end position="483"/>
    </location>
</feature>
<evidence type="ECO:0000256" key="1">
    <source>
        <dbReference type="SAM" id="MobiDB-lite"/>
    </source>
</evidence>
<organism evidence="2 3">
    <name type="scientific">Madurella fahalii</name>
    <dbReference type="NCBI Taxonomy" id="1157608"/>
    <lineage>
        <taxon>Eukaryota</taxon>
        <taxon>Fungi</taxon>
        <taxon>Dikarya</taxon>
        <taxon>Ascomycota</taxon>
        <taxon>Pezizomycotina</taxon>
        <taxon>Sordariomycetes</taxon>
        <taxon>Sordariomycetidae</taxon>
        <taxon>Sordariales</taxon>
        <taxon>Sordariales incertae sedis</taxon>
        <taxon>Madurella</taxon>
    </lineage>
</organism>
<dbReference type="EMBL" id="BAAFSV010000006">
    <property type="protein sequence ID" value="GAB1320749.1"/>
    <property type="molecule type" value="Genomic_DNA"/>
</dbReference>
<feature type="compositionally biased region" description="Basic and acidic residues" evidence="1">
    <location>
        <begin position="321"/>
        <end position="340"/>
    </location>
</feature>
<feature type="region of interest" description="Disordered" evidence="1">
    <location>
        <begin position="372"/>
        <end position="391"/>
    </location>
</feature>
<evidence type="ECO:0000313" key="2">
    <source>
        <dbReference type="EMBL" id="GAB1320749.1"/>
    </source>
</evidence>
<sequence>MPDEEPSNNPFVRFKQHVDANIHAGLNSVVSLSSAVSRSNSNHTAEPTNTTTSSKTTEMTEPSTSSSPSAPHGIPPPYEQTTSSPYTHALRRLQPSPQLEAALDALRGGSRAEAQTAWDLFLTQSAYSPLRLHRELGWHPRPNESSRGGATAAGAPQPATGWLDAFEDLMLASSAAEMADPRRRAAEQRSPGWHHHLFALADYRDAFTVHGAYGCWAEMRWLKRMASAGLREVYFPVWDASRPAERSPRTMEEWVERRRRERVAREEREMAAFERASRGRGRRSEVGENRDDEIGSFFSDIGGVVKALGKLLEDEIMGESEGERKRGGRNATEEKDKDAPETEGDLYSVIRSAFNESERSLSNFFKSISEGRRDDGFWEAKPASPPKTETTEFVENGITKKTTKTEFVDERGNTRTKTETTWTDEDGRVIMRQVQSSSSQSQQWHATFGGSGNDNRDEKDDKGDRDPSSSSKDQRKDGGWFWK</sequence>
<proteinExistence type="predicted"/>
<feature type="compositionally biased region" description="Low complexity" evidence="1">
    <location>
        <begin position="433"/>
        <end position="443"/>
    </location>
</feature>
<feature type="region of interest" description="Disordered" evidence="1">
    <location>
        <begin position="318"/>
        <end position="344"/>
    </location>
</feature>
<dbReference type="RefSeq" id="XP_070922479.1">
    <property type="nucleotide sequence ID" value="XM_071066378.1"/>
</dbReference>
<feature type="compositionally biased region" description="Basic and acidic residues" evidence="1">
    <location>
        <begin position="454"/>
        <end position="483"/>
    </location>
</feature>
<name>A0ABQ0GSP4_9PEZI</name>